<comment type="caution">
    <text evidence="3">The sequence shown here is derived from an EMBL/GenBank/DDBJ whole genome shotgun (WGS) entry which is preliminary data.</text>
</comment>
<proteinExistence type="predicted"/>
<dbReference type="PANTHER" id="PTHR36834">
    <property type="entry name" value="MEMBRANE PROTEIN-RELATED"/>
    <property type="match status" value="1"/>
</dbReference>
<evidence type="ECO:0000313" key="3">
    <source>
        <dbReference type="EMBL" id="GAA5225722.1"/>
    </source>
</evidence>
<dbReference type="PANTHER" id="PTHR36834:SF2">
    <property type="entry name" value="MEMBRANE PROTEIN"/>
    <property type="match status" value="1"/>
</dbReference>
<dbReference type="EMBL" id="BAABLK010000005">
    <property type="protein sequence ID" value="GAA5225722.1"/>
    <property type="molecule type" value="Genomic_DNA"/>
</dbReference>
<dbReference type="InterPro" id="IPR006976">
    <property type="entry name" value="VanZ-like"/>
</dbReference>
<feature type="transmembrane region" description="Helical" evidence="1">
    <location>
        <begin position="42"/>
        <end position="62"/>
    </location>
</feature>
<evidence type="ECO:0000259" key="2">
    <source>
        <dbReference type="Pfam" id="PF04892"/>
    </source>
</evidence>
<feature type="transmembrane region" description="Helical" evidence="1">
    <location>
        <begin position="6"/>
        <end position="30"/>
    </location>
</feature>
<keyword evidence="4" id="KW-1185">Reference proteome</keyword>
<gene>
    <name evidence="3" type="ORF">GCM10025778_02520</name>
</gene>
<sequence length="185" mass="19314">MLYFPVPVVALLVALGLAATTALVALLMHLASRGRQQAVRRVLGVAILLWAAGLAVAVLPGAPVPDPSIPAGTFNWVPFLAHQDRNLGVEMVANLGLCAPLGLMLAFGWRGFSVVKTTMLVLAVSICVETTQLLLRNNRAADITDIITNTAGGLAAATLGWALAAWARGKHSPEPAFAPASLLEH</sequence>
<reference evidence="4" key="1">
    <citation type="journal article" date="2019" name="Int. J. Syst. Evol. Microbiol.">
        <title>The Global Catalogue of Microorganisms (GCM) 10K type strain sequencing project: providing services to taxonomists for standard genome sequencing and annotation.</title>
        <authorList>
            <consortium name="The Broad Institute Genomics Platform"/>
            <consortium name="The Broad Institute Genome Sequencing Center for Infectious Disease"/>
            <person name="Wu L."/>
            <person name="Ma J."/>
        </authorList>
    </citation>
    <scope>NUCLEOTIDE SEQUENCE [LARGE SCALE GENOMIC DNA]</scope>
    <source>
        <strain evidence="4">JCM 18952</strain>
    </source>
</reference>
<keyword evidence="1" id="KW-0812">Transmembrane</keyword>
<evidence type="ECO:0000313" key="4">
    <source>
        <dbReference type="Proteomes" id="UP001501257"/>
    </source>
</evidence>
<accession>A0ABP9TGL4</accession>
<feature type="transmembrane region" description="Helical" evidence="1">
    <location>
        <begin position="87"/>
        <end position="107"/>
    </location>
</feature>
<dbReference type="Proteomes" id="UP001501257">
    <property type="component" value="Unassembled WGS sequence"/>
</dbReference>
<keyword evidence="1" id="KW-1133">Transmembrane helix</keyword>
<evidence type="ECO:0000256" key="1">
    <source>
        <dbReference type="SAM" id="Phobius"/>
    </source>
</evidence>
<feature type="transmembrane region" description="Helical" evidence="1">
    <location>
        <begin position="146"/>
        <end position="167"/>
    </location>
</feature>
<keyword evidence="1" id="KW-0472">Membrane</keyword>
<feature type="domain" description="VanZ-like" evidence="2">
    <location>
        <begin position="74"/>
        <end position="160"/>
    </location>
</feature>
<protein>
    <recommendedName>
        <fullName evidence="2">VanZ-like domain-containing protein</fullName>
    </recommendedName>
</protein>
<name>A0ABP9TGL4_9MICC</name>
<organism evidence="3 4">
    <name type="scientific">Paeniglutamicibacter antarcticus</name>
    <dbReference type="NCBI Taxonomy" id="494023"/>
    <lineage>
        <taxon>Bacteria</taxon>
        <taxon>Bacillati</taxon>
        <taxon>Actinomycetota</taxon>
        <taxon>Actinomycetes</taxon>
        <taxon>Micrococcales</taxon>
        <taxon>Micrococcaceae</taxon>
        <taxon>Paeniglutamicibacter</taxon>
    </lineage>
</organism>
<dbReference type="InterPro" id="IPR053150">
    <property type="entry name" value="Teicoplanin_resist-assoc"/>
</dbReference>
<dbReference type="Pfam" id="PF04892">
    <property type="entry name" value="VanZ"/>
    <property type="match status" value="1"/>
</dbReference>